<dbReference type="PANTHER" id="PTHR11061">
    <property type="entry name" value="RNA M5U METHYLTRANSFERASE"/>
    <property type="match status" value="1"/>
</dbReference>
<evidence type="ECO:0000256" key="6">
    <source>
        <dbReference type="ARBA" id="ARBA00022723"/>
    </source>
</evidence>
<dbReference type="PROSITE" id="PS01231">
    <property type="entry name" value="TRMA_2"/>
    <property type="match status" value="1"/>
</dbReference>
<dbReference type="InterPro" id="IPR030390">
    <property type="entry name" value="MeTrfase_TrmA_AS"/>
</dbReference>
<dbReference type="STRING" id="1697053.AKN87_10780"/>
<keyword evidence="3 11" id="KW-0489">Methyltransferase</keyword>
<comment type="catalytic activity">
    <reaction evidence="9 11">
        <text>uridine(1939) in 23S rRNA + S-adenosyl-L-methionine = 5-methyluridine(1939) in 23S rRNA + S-adenosyl-L-homocysteine + H(+)</text>
        <dbReference type="Rhea" id="RHEA:42908"/>
        <dbReference type="Rhea" id="RHEA-COMP:10278"/>
        <dbReference type="Rhea" id="RHEA-COMP:10279"/>
        <dbReference type="ChEBI" id="CHEBI:15378"/>
        <dbReference type="ChEBI" id="CHEBI:57856"/>
        <dbReference type="ChEBI" id="CHEBI:59789"/>
        <dbReference type="ChEBI" id="CHEBI:65315"/>
        <dbReference type="ChEBI" id="CHEBI:74447"/>
        <dbReference type="EC" id="2.1.1.190"/>
    </reaction>
</comment>
<feature type="binding site" evidence="11">
    <location>
        <position position="91"/>
    </location>
    <ligand>
        <name>[4Fe-4S] cluster</name>
        <dbReference type="ChEBI" id="CHEBI:49883"/>
    </ligand>
</feature>
<dbReference type="InterPro" id="IPR001566">
    <property type="entry name" value="23S_rRNA_MeTrfase_RlmD"/>
</dbReference>
<dbReference type="Gene3D" id="2.40.50.140">
    <property type="entry name" value="Nucleic acid-binding proteins"/>
    <property type="match status" value="1"/>
</dbReference>
<feature type="binding site" evidence="11 12">
    <location>
        <position position="335"/>
    </location>
    <ligand>
        <name>S-adenosyl-L-methionine</name>
        <dbReference type="ChEBI" id="CHEBI:59789"/>
    </ligand>
</feature>
<dbReference type="RefSeq" id="WP_053101128.1">
    <property type="nucleotide sequence ID" value="NZ_CP012365.1"/>
</dbReference>
<evidence type="ECO:0000256" key="14">
    <source>
        <dbReference type="SAM" id="MobiDB-lite"/>
    </source>
</evidence>
<dbReference type="FunFam" id="3.40.50.150:FF:000009">
    <property type="entry name" value="23S rRNA (Uracil(1939)-C(5))-methyltransferase RlmD"/>
    <property type="match status" value="1"/>
</dbReference>
<feature type="domain" description="TRAM" evidence="15">
    <location>
        <begin position="20"/>
        <end position="78"/>
    </location>
</feature>
<feature type="active site" evidence="13">
    <location>
        <position position="408"/>
    </location>
</feature>
<keyword evidence="7 11" id="KW-0408">Iron</keyword>
<evidence type="ECO:0000313" key="17">
    <source>
        <dbReference type="Proteomes" id="UP000063953"/>
    </source>
</evidence>
<dbReference type="PANTHER" id="PTHR11061:SF49">
    <property type="entry name" value="23S RRNA (URACIL(1939)-C(5))-METHYLTRANSFERASE RLMD"/>
    <property type="match status" value="1"/>
</dbReference>
<dbReference type="EMBL" id="CP012365">
    <property type="protein sequence ID" value="AKX59947.1"/>
    <property type="molecule type" value="Genomic_DNA"/>
</dbReference>
<dbReference type="GO" id="GO:0005506">
    <property type="term" value="F:iron ion binding"/>
    <property type="evidence" value="ECO:0007669"/>
    <property type="project" value="UniProtKB-UniRule"/>
</dbReference>
<comment type="similarity">
    <text evidence="11">Belongs to the class I-like SAM-binding methyltransferase superfamily. RNA M5U methyltransferase family. RlmD subfamily.</text>
</comment>
<feature type="binding site" evidence="11">
    <location>
        <position position="362"/>
    </location>
    <ligand>
        <name>S-adenosyl-L-methionine</name>
        <dbReference type="ChEBI" id="CHEBI:59789"/>
    </ligand>
</feature>
<dbReference type="CDD" id="cd02440">
    <property type="entry name" value="AdoMet_MTases"/>
    <property type="match status" value="1"/>
</dbReference>
<dbReference type="SUPFAM" id="SSF50249">
    <property type="entry name" value="Nucleic acid-binding proteins"/>
    <property type="match status" value="1"/>
</dbReference>
<dbReference type="Gene3D" id="2.40.50.1070">
    <property type="match status" value="1"/>
</dbReference>
<evidence type="ECO:0000256" key="4">
    <source>
        <dbReference type="ARBA" id="ARBA00022679"/>
    </source>
</evidence>
<keyword evidence="4 11" id="KW-0808">Transferase</keyword>
<evidence type="ECO:0000256" key="3">
    <source>
        <dbReference type="ARBA" id="ARBA00022603"/>
    </source>
</evidence>
<evidence type="ECO:0000256" key="1">
    <source>
        <dbReference type="ARBA" id="ARBA00022485"/>
    </source>
</evidence>
<keyword evidence="2 11" id="KW-0698">rRNA processing</keyword>
<dbReference type="EC" id="2.1.1.190" evidence="11"/>
<evidence type="ECO:0000256" key="5">
    <source>
        <dbReference type="ARBA" id="ARBA00022691"/>
    </source>
</evidence>
<gene>
    <name evidence="11" type="primary">rlmD</name>
    <name evidence="16" type="ORF">AKN88_08410</name>
</gene>
<dbReference type="Pfam" id="PF01938">
    <property type="entry name" value="TRAM"/>
    <property type="match status" value="1"/>
</dbReference>
<feature type="binding site" evidence="11 12">
    <location>
        <position position="285"/>
    </location>
    <ligand>
        <name>S-adenosyl-L-methionine</name>
        <dbReference type="ChEBI" id="CHEBI:59789"/>
    </ligand>
</feature>
<evidence type="ECO:0000259" key="15">
    <source>
        <dbReference type="PROSITE" id="PS50926"/>
    </source>
</evidence>
<keyword evidence="5 11" id="KW-0949">S-adenosyl-L-methionine</keyword>
<evidence type="ECO:0000256" key="7">
    <source>
        <dbReference type="ARBA" id="ARBA00023004"/>
    </source>
</evidence>
<keyword evidence="1 11" id="KW-0004">4Fe-4S</keyword>
<accession>A0A0K1XFI7</accession>
<feature type="region of interest" description="Disordered" evidence="14">
    <location>
        <begin position="1"/>
        <end position="22"/>
    </location>
</feature>
<name>A0A0K1XFI7_9GAMM</name>
<dbReference type="InterPro" id="IPR030391">
    <property type="entry name" value="MeTrfase_TrmA_CS"/>
</dbReference>
<sequence length="454" mass="50409">MSQGKGGLRFQPAGGARQAKIPVGKKQTLRIERLAHDGRGIAFEQGHTWFVAGALPEEQVRAEVLAVRSKVVEARADQVLAASPQRQAAFCPHYGVCGGCTLQHLSSEQQLIFKQQAVQELLAKEELQHLPWQPAITGAAQGYRRRARIALYFSRKTRQLQVGFRALGSTQIIAIDNCSILEPALQQLYQALLPILQQLKQPEVLGHLELFSGDQLAFFLRLVKPLATADQQQLEQFAKQQRVQFWWQLEAEPVLAAESGFSPDLSFTVEPGNLHLQWRPGDFIQVNAEVNQQMIQQALEWLELTPNSKVLDLFCGLGNFSLPLAQRAKQVLGIEGAAAMVARAADNAARNGLTNVEFIQADLTQPLSVQLHRADFDRILLDPPREGAYELVHSLAEFKAANIVYVSCNPATLARDAAVLVQHGYTLHKISVMNMFPQTGHIETMVSFRLSEHT</sequence>
<dbReference type="PATRIC" id="fig|1698449.3.peg.1691"/>
<feature type="binding site" evidence="11 12">
    <location>
        <position position="382"/>
    </location>
    <ligand>
        <name>S-adenosyl-L-methionine</name>
        <dbReference type="ChEBI" id="CHEBI:59789"/>
    </ligand>
</feature>
<keyword evidence="6 11" id="KW-0479">Metal-binding</keyword>
<dbReference type="GO" id="GO:0070041">
    <property type="term" value="F:rRNA (uridine-C5-)-methyltransferase activity"/>
    <property type="evidence" value="ECO:0007669"/>
    <property type="project" value="UniProtKB-UniRule"/>
</dbReference>
<dbReference type="NCBIfam" id="TIGR00479">
    <property type="entry name" value="rumA"/>
    <property type="match status" value="1"/>
</dbReference>
<protein>
    <recommendedName>
        <fullName evidence="11">23S rRNA (uracil(1939)-C(5))-methyltransferase RlmD</fullName>
        <ecNumber evidence="11">2.1.1.190</ecNumber>
    </recommendedName>
    <alternativeName>
        <fullName evidence="11">23S rRNA(m5U1939)-methyltransferase</fullName>
    </alternativeName>
</protein>
<keyword evidence="8 11" id="KW-0411">Iron-sulfur</keyword>
<dbReference type="PROSITE" id="PS51687">
    <property type="entry name" value="SAM_MT_RNA_M5U"/>
    <property type="match status" value="1"/>
</dbReference>
<evidence type="ECO:0000313" key="16">
    <source>
        <dbReference type="EMBL" id="AKX59947.1"/>
    </source>
</evidence>
<dbReference type="InterPro" id="IPR012340">
    <property type="entry name" value="NA-bd_OB-fold"/>
</dbReference>
<evidence type="ECO:0000256" key="9">
    <source>
        <dbReference type="ARBA" id="ARBA00052756"/>
    </source>
</evidence>
<feature type="binding site" evidence="11">
    <location>
        <position position="178"/>
    </location>
    <ligand>
        <name>[4Fe-4S] cluster</name>
        <dbReference type="ChEBI" id="CHEBI:49883"/>
    </ligand>
</feature>
<dbReference type="Gene3D" id="3.40.50.150">
    <property type="entry name" value="Vaccinia Virus protein VP39"/>
    <property type="match status" value="1"/>
</dbReference>
<dbReference type="NCBIfam" id="NF009639">
    <property type="entry name" value="PRK13168.1"/>
    <property type="match status" value="1"/>
</dbReference>
<dbReference type="InterPro" id="IPR002792">
    <property type="entry name" value="TRAM_dom"/>
</dbReference>
<dbReference type="InterPro" id="IPR010280">
    <property type="entry name" value="U5_MeTrfase_fam"/>
</dbReference>
<dbReference type="GO" id="GO:0051539">
    <property type="term" value="F:4 iron, 4 sulfur cluster binding"/>
    <property type="evidence" value="ECO:0007669"/>
    <property type="project" value="UniProtKB-KW"/>
</dbReference>
<feature type="binding site" evidence="11">
    <location>
        <position position="319"/>
    </location>
    <ligand>
        <name>S-adenosyl-L-methionine</name>
        <dbReference type="ChEBI" id="CHEBI:59789"/>
    </ligand>
</feature>
<organism evidence="16 17">
    <name type="scientific">Thiopseudomonas alkaliphila</name>
    <dbReference type="NCBI Taxonomy" id="1697053"/>
    <lineage>
        <taxon>Bacteria</taxon>
        <taxon>Pseudomonadati</taxon>
        <taxon>Pseudomonadota</taxon>
        <taxon>Gammaproteobacteria</taxon>
        <taxon>Pseudomonadales</taxon>
        <taxon>Pseudomonadaceae</taxon>
        <taxon>Thiopseudomonas</taxon>
    </lineage>
</organism>
<dbReference type="PROSITE" id="PS50926">
    <property type="entry name" value="TRAM"/>
    <property type="match status" value="1"/>
</dbReference>
<dbReference type="GO" id="GO:0003723">
    <property type="term" value="F:RNA binding"/>
    <property type="evidence" value="ECO:0007669"/>
    <property type="project" value="InterPro"/>
</dbReference>
<comment type="function">
    <text evidence="10 11">Catalyzes the formation of 5-methyl-uridine at position 1939 (m5U1939) in 23S rRNA.</text>
</comment>
<dbReference type="Pfam" id="PF05958">
    <property type="entry name" value="tRNA_U5-meth_tr"/>
    <property type="match status" value="1"/>
</dbReference>
<dbReference type="FunFam" id="2.40.50.140:FF:000097">
    <property type="entry name" value="23S rRNA (uracil(1939)-C(5))-methyltransferase RlmD"/>
    <property type="match status" value="1"/>
</dbReference>
<reference evidence="16 17" key="1">
    <citation type="journal article" date="2015" name="Genome Announc.">
        <title>Genome Sequences of Oblitimonas alkaliphila gen. nov. sp. nov. (Proposed), a Novel Bacterium of the Pseudomonadaceae Family.</title>
        <authorList>
            <person name="Lauer A.C."/>
            <person name="Nicholson A.C."/>
            <person name="Humrighouse B.W."/>
            <person name="Emery B."/>
            <person name="Drobish A."/>
            <person name="Juieng P."/>
            <person name="Loparev V."/>
            <person name="McQuiston J.R."/>
        </authorList>
    </citation>
    <scope>NUCLEOTIDE SEQUENCE [LARGE SCALE GENOMIC DNA]</scope>
    <source>
        <strain evidence="16 17">E5571</strain>
    </source>
</reference>
<evidence type="ECO:0000256" key="2">
    <source>
        <dbReference type="ARBA" id="ARBA00022552"/>
    </source>
</evidence>
<dbReference type="GO" id="GO:0070475">
    <property type="term" value="P:rRNA base methylation"/>
    <property type="evidence" value="ECO:0007669"/>
    <property type="project" value="TreeGrafter"/>
</dbReference>
<evidence type="ECO:0000256" key="12">
    <source>
        <dbReference type="PROSITE-ProRule" id="PRU01024"/>
    </source>
</evidence>
<evidence type="ECO:0000256" key="11">
    <source>
        <dbReference type="HAMAP-Rule" id="MF_01010"/>
    </source>
</evidence>
<feature type="binding site" evidence="11">
    <location>
        <position position="97"/>
    </location>
    <ligand>
        <name>[4Fe-4S] cluster</name>
        <dbReference type="ChEBI" id="CHEBI:49883"/>
    </ligand>
</feature>
<evidence type="ECO:0000256" key="13">
    <source>
        <dbReference type="PROSITE-ProRule" id="PRU10015"/>
    </source>
</evidence>
<evidence type="ECO:0000256" key="8">
    <source>
        <dbReference type="ARBA" id="ARBA00023014"/>
    </source>
</evidence>
<dbReference type="Proteomes" id="UP000063953">
    <property type="component" value="Chromosome"/>
</dbReference>
<feature type="binding site" evidence="11 12">
    <location>
        <position position="314"/>
    </location>
    <ligand>
        <name>S-adenosyl-L-methionine</name>
        <dbReference type="ChEBI" id="CHEBI:59789"/>
    </ligand>
</feature>
<evidence type="ECO:0000256" key="10">
    <source>
        <dbReference type="ARBA" id="ARBA00059995"/>
    </source>
</evidence>
<keyword evidence="17" id="KW-1185">Reference proteome</keyword>
<feature type="active site" description="Nucleophile" evidence="11 12">
    <location>
        <position position="408"/>
    </location>
</feature>
<dbReference type="HAMAP" id="MF_01010">
    <property type="entry name" value="23SrRNA_methyltr_RlmD"/>
    <property type="match status" value="1"/>
</dbReference>
<feature type="binding site" evidence="11">
    <location>
        <position position="100"/>
    </location>
    <ligand>
        <name>[4Fe-4S] cluster</name>
        <dbReference type="ChEBI" id="CHEBI:49883"/>
    </ligand>
</feature>
<dbReference type="InterPro" id="IPR029063">
    <property type="entry name" value="SAM-dependent_MTases_sf"/>
</dbReference>
<dbReference type="PROSITE" id="PS01230">
    <property type="entry name" value="TRMA_1"/>
    <property type="match status" value="1"/>
</dbReference>
<dbReference type="SUPFAM" id="SSF53335">
    <property type="entry name" value="S-adenosyl-L-methionine-dependent methyltransferases"/>
    <property type="match status" value="1"/>
</dbReference>
<proteinExistence type="inferred from homology"/>
<dbReference type="AlphaFoldDB" id="A0A0K1XFI7"/>